<evidence type="ECO:0000313" key="3">
    <source>
        <dbReference type="Proteomes" id="UP000762676"/>
    </source>
</evidence>
<accession>A0AAV4G7L6</accession>
<proteinExistence type="predicted"/>
<dbReference type="EMBL" id="BMAT01004832">
    <property type="protein sequence ID" value="GFR81469.1"/>
    <property type="molecule type" value="Genomic_DNA"/>
</dbReference>
<evidence type="ECO:0008006" key="4">
    <source>
        <dbReference type="Google" id="ProtNLM"/>
    </source>
</evidence>
<reference evidence="2 3" key="1">
    <citation type="journal article" date="2021" name="Elife">
        <title>Chloroplast acquisition without the gene transfer in kleptoplastic sea slugs, Plakobranchus ocellatus.</title>
        <authorList>
            <person name="Maeda T."/>
            <person name="Takahashi S."/>
            <person name="Yoshida T."/>
            <person name="Shimamura S."/>
            <person name="Takaki Y."/>
            <person name="Nagai Y."/>
            <person name="Toyoda A."/>
            <person name="Suzuki Y."/>
            <person name="Arimoto A."/>
            <person name="Ishii H."/>
            <person name="Satoh N."/>
            <person name="Nishiyama T."/>
            <person name="Hasebe M."/>
            <person name="Maruyama T."/>
            <person name="Minagawa J."/>
            <person name="Obokata J."/>
            <person name="Shigenobu S."/>
        </authorList>
    </citation>
    <scope>NUCLEOTIDE SEQUENCE [LARGE SCALE GENOMIC DNA]</scope>
</reference>
<evidence type="ECO:0000313" key="2">
    <source>
        <dbReference type="EMBL" id="GFR81469.1"/>
    </source>
</evidence>
<protein>
    <recommendedName>
        <fullName evidence="4">Secreted protein</fullName>
    </recommendedName>
</protein>
<feature type="compositionally biased region" description="Basic and acidic residues" evidence="1">
    <location>
        <begin position="25"/>
        <end position="47"/>
    </location>
</feature>
<feature type="region of interest" description="Disordered" evidence="1">
    <location>
        <begin position="19"/>
        <end position="72"/>
    </location>
</feature>
<dbReference type="Proteomes" id="UP000762676">
    <property type="component" value="Unassembled WGS sequence"/>
</dbReference>
<gene>
    <name evidence="2" type="ORF">ElyMa_002341500</name>
</gene>
<keyword evidence="3" id="KW-1185">Reference proteome</keyword>
<dbReference type="AlphaFoldDB" id="A0AAV4G7L6"/>
<comment type="caution">
    <text evidence="2">The sequence shown here is derived from an EMBL/GenBank/DDBJ whole genome shotgun (WGS) entry which is preliminary data.</text>
</comment>
<sequence>MPRSKSPIVSQLLLLSSATQEGENLETRHLKGEKVCHRLEAPEEERTRHHQRSPRAPDTIVSSASDATGNLG</sequence>
<feature type="compositionally biased region" description="Polar residues" evidence="1">
    <location>
        <begin position="60"/>
        <end position="72"/>
    </location>
</feature>
<evidence type="ECO:0000256" key="1">
    <source>
        <dbReference type="SAM" id="MobiDB-lite"/>
    </source>
</evidence>
<organism evidence="2 3">
    <name type="scientific">Elysia marginata</name>
    <dbReference type="NCBI Taxonomy" id="1093978"/>
    <lineage>
        <taxon>Eukaryota</taxon>
        <taxon>Metazoa</taxon>
        <taxon>Spiralia</taxon>
        <taxon>Lophotrochozoa</taxon>
        <taxon>Mollusca</taxon>
        <taxon>Gastropoda</taxon>
        <taxon>Heterobranchia</taxon>
        <taxon>Euthyneura</taxon>
        <taxon>Panpulmonata</taxon>
        <taxon>Sacoglossa</taxon>
        <taxon>Placobranchoidea</taxon>
        <taxon>Plakobranchidae</taxon>
        <taxon>Elysia</taxon>
    </lineage>
</organism>
<name>A0AAV4G7L6_9GAST</name>